<keyword evidence="8" id="KW-0010">Activator</keyword>
<keyword evidence="7" id="KW-0238">DNA-binding</keyword>
<keyword evidence="4" id="KW-0963">Cytoplasm</keyword>
<dbReference type="GO" id="GO:0046983">
    <property type="term" value="F:protein dimerization activity"/>
    <property type="evidence" value="ECO:0007669"/>
    <property type="project" value="InterPro"/>
</dbReference>
<dbReference type="GO" id="GO:0003700">
    <property type="term" value="F:DNA-binding transcription factor activity"/>
    <property type="evidence" value="ECO:0007669"/>
    <property type="project" value="InterPro"/>
</dbReference>
<evidence type="ECO:0000256" key="9">
    <source>
        <dbReference type="ARBA" id="ARBA00023163"/>
    </source>
</evidence>
<evidence type="ECO:0000256" key="7">
    <source>
        <dbReference type="ARBA" id="ARBA00023125"/>
    </source>
</evidence>
<proteinExistence type="inferred from homology"/>
<keyword evidence="6" id="KW-0805">Transcription regulation</keyword>
<evidence type="ECO:0000259" key="13">
    <source>
        <dbReference type="PROSITE" id="PS50944"/>
    </source>
</evidence>
<evidence type="ECO:0000256" key="1">
    <source>
        <dbReference type="ARBA" id="ARBA00004496"/>
    </source>
</evidence>
<evidence type="ECO:0000313" key="14">
    <source>
        <dbReference type="EMBL" id="RLY91667.1"/>
    </source>
</evidence>
<comment type="caution">
    <text evidence="14">The sequence shown here is derived from an EMBL/GenBank/DDBJ whole genome shotgun (WGS) entry which is preliminary data.</text>
</comment>
<comment type="subunit">
    <text evidence="3">Homodimer.</text>
</comment>
<dbReference type="Pfam" id="PF01325">
    <property type="entry name" value="Fe_dep_repress"/>
    <property type="match status" value="1"/>
</dbReference>
<protein>
    <recommendedName>
        <fullName evidence="11">Manganese transport regulator</fullName>
    </recommendedName>
</protein>
<sequence>MHPAELSASTQDYVKTIWRLGEWEPERVTTTSLAAQMGLAPSTVSEALKKLTAQGLVVRPSYGAVQLTEQGREVAVHMVRRHRLLEMFLATELGYPWDEVHDEAEVLEHAVTDRFIDRLDEKLGHPRSDPHGDVIPSKDGVVAAPSALPLADVTEPALVRVTRVSDADPRTLRLLGQHGIGPGSLLRVLPESLPQRGVRVRAEDDAAASAPGGGLPPRESPGPRRRGPSVDGVELSILVAEAVWVHRVARAR</sequence>
<dbReference type="Proteomes" id="UP000277871">
    <property type="component" value="Unassembled WGS sequence"/>
</dbReference>
<comment type="similarity">
    <text evidence="2">Belongs to the DtxR/MntR family.</text>
</comment>
<dbReference type="SUPFAM" id="SSF47979">
    <property type="entry name" value="Iron-dependent repressor protein, dimerization domain"/>
    <property type="match status" value="1"/>
</dbReference>
<evidence type="ECO:0000256" key="10">
    <source>
        <dbReference type="ARBA" id="ARBA00023211"/>
    </source>
</evidence>
<dbReference type="InterPro" id="IPR036421">
    <property type="entry name" value="Fe_dep_repressor_sf"/>
</dbReference>
<dbReference type="InterPro" id="IPR050536">
    <property type="entry name" value="DtxR_MntR_Metal-Reg"/>
</dbReference>
<dbReference type="InterPro" id="IPR036388">
    <property type="entry name" value="WH-like_DNA-bd_sf"/>
</dbReference>
<organism evidence="14 15">
    <name type="scientific">Kocuria tytonicola</name>
    <dbReference type="NCBI Taxonomy" id="2055946"/>
    <lineage>
        <taxon>Bacteria</taxon>
        <taxon>Bacillati</taxon>
        <taxon>Actinomycetota</taxon>
        <taxon>Actinomycetes</taxon>
        <taxon>Micrococcales</taxon>
        <taxon>Micrococcaceae</taxon>
        <taxon>Kocuria</taxon>
    </lineage>
</organism>
<name>A0A3L9L3X3_9MICC</name>
<dbReference type="InterPro" id="IPR036390">
    <property type="entry name" value="WH_DNA-bd_sf"/>
</dbReference>
<evidence type="ECO:0000256" key="4">
    <source>
        <dbReference type="ARBA" id="ARBA00022490"/>
    </source>
</evidence>
<feature type="region of interest" description="Disordered" evidence="12">
    <location>
        <begin position="202"/>
        <end position="230"/>
    </location>
</feature>
<reference evidence="14 15" key="1">
    <citation type="submission" date="2018-10" db="EMBL/GenBank/DDBJ databases">
        <title>Kocuria tytonicola, new bacteria from the preen glands of American barn owls (Tyto furcata).</title>
        <authorList>
            <person name="Braun M.S."/>
            <person name="Wang E."/>
            <person name="Zimmermann S."/>
            <person name="Boutin S."/>
            <person name="Wagner H."/>
            <person name="Wink M."/>
        </authorList>
    </citation>
    <scope>NUCLEOTIDE SEQUENCE [LARGE SCALE GENOMIC DNA]</scope>
    <source>
        <strain evidence="14 15">473</strain>
    </source>
</reference>
<keyword evidence="15" id="KW-1185">Reference proteome</keyword>
<dbReference type="RefSeq" id="WP_121865140.1">
    <property type="nucleotide sequence ID" value="NZ_RDEX01000003.1"/>
</dbReference>
<dbReference type="EMBL" id="RDEX01000003">
    <property type="protein sequence ID" value="RLY91667.1"/>
    <property type="molecule type" value="Genomic_DNA"/>
</dbReference>
<gene>
    <name evidence="14" type="ORF">EAE32_10595</name>
</gene>
<evidence type="ECO:0000256" key="11">
    <source>
        <dbReference type="ARBA" id="ARBA00032593"/>
    </source>
</evidence>
<keyword evidence="5" id="KW-0678">Repressor</keyword>
<evidence type="ECO:0000313" key="15">
    <source>
        <dbReference type="Proteomes" id="UP000277871"/>
    </source>
</evidence>
<dbReference type="GO" id="GO:0045892">
    <property type="term" value="P:negative regulation of DNA-templated transcription"/>
    <property type="evidence" value="ECO:0007669"/>
    <property type="project" value="TreeGrafter"/>
</dbReference>
<evidence type="ECO:0000256" key="5">
    <source>
        <dbReference type="ARBA" id="ARBA00022491"/>
    </source>
</evidence>
<evidence type="ECO:0000256" key="6">
    <source>
        <dbReference type="ARBA" id="ARBA00023015"/>
    </source>
</evidence>
<dbReference type="GO" id="GO:0043565">
    <property type="term" value="F:sequence-specific DNA binding"/>
    <property type="evidence" value="ECO:0007669"/>
    <property type="project" value="InterPro"/>
</dbReference>
<dbReference type="PROSITE" id="PS50944">
    <property type="entry name" value="HTH_DTXR"/>
    <property type="match status" value="1"/>
</dbReference>
<dbReference type="SUPFAM" id="SSF46785">
    <property type="entry name" value="Winged helix' DNA-binding domain"/>
    <property type="match status" value="1"/>
</dbReference>
<dbReference type="FunFam" id="1.10.60.10:FF:000004">
    <property type="entry name" value="DtxR family transcriptional regulator"/>
    <property type="match status" value="1"/>
</dbReference>
<dbReference type="GO" id="GO:0005737">
    <property type="term" value="C:cytoplasm"/>
    <property type="evidence" value="ECO:0007669"/>
    <property type="project" value="UniProtKB-SubCell"/>
</dbReference>
<dbReference type="SMART" id="SM00529">
    <property type="entry name" value="HTH_DTXR"/>
    <property type="match status" value="1"/>
</dbReference>
<dbReference type="InterPro" id="IPR007167">
    <property type="entry name" value="Fe-transptr_FeoA-like"/>
</dbReference>
<dbReference type="PRINTS" id="PR00033">
    <property type="entry name" value="HTHASNC"/>
</dbReference>
<accession>A0A3L9L3X3</accession>
<dbReference type="PANTHER" id="PTHR33238:SF11">
    <property type="entry name" value="TRANSCRIPTIONAL REGULATOR MNTR"/>
    <property type="match status" value="1"/>
</dbReference>
<dbReference type="PANTHER" id="PTHR33238">
    <property type="entry name" value="IRON (METAL) DEPENDENT REPRESSOR, DTXR FAMILY"/>
    <property type="match status" value="1"/>
</dbReference>
<dbReference type="InterPro" id="IPR000485">
    <property type="entry name" value="AsnC-type_HTH_dom"/>
</dbReference>
<dbReference type="InterPro" id="IPR022689">
    <property type="entry name" value="Iron_dep_repressor"/>
</dbReference>
<comment type="subcellular location">
    <subcellularLocation>
        <location evidence="1">Cytoplasm</location>
    </subcellularLocation>
</comment>
<dbReference type="Gene3D" id="1.10.60.10">
    <property type="entry name" value="Iron dependent repressor, metal binding and dimerisation domain"/>
    <property type="match status" value="1"/>
</dbReference>
<keyword evidence="9" id="KW-0804">Transcription</keyword>
<evidence type="ECO:0000256" key="3">
    <source>
        <dbReference type="ARBA" id="ARBA00011738"/>
    </source>
</evidence>
<dbReference type="GO" id="GO:0046914">
    <property type="term" value="F:transition metal ion binding"/>
    <property type="evidence" value="ECO:0007669"/>
    <property type="project" value="InterPro"/>
</dbReference>
<dbReference type="Gene3D" id="1.10.10.10">
    <property type="entry name" value="Winged helix-like DNA-binding domain superfamily/Winged helix DNA-binding domain"/>
    <property type="match status" value="1"/>
</dbReference>
<feature type="domain" description="HTH dtxR-type" evidence="13">
    <location>
        <begin position="1"/>
        <end position="68"/>
    </location>
</feature>
<evidence type="ECO:0000256" key="2">
    <source>
        <dbReference type="ARBA" id="ARBA00007871"/>
    </source>
</evidence>
<dbReference type="AlphaFoldDB" id="A0A3L9L3X3"/>
<keyword evidence="10" id="KW-0464">Manganese</keyword>
<evidence type="ECO:0000256" key="12">
    <source>
        <dbReference type="SAM" id="MobiDB-lite"/>
    </source>
</evidence>
<dbReference type="InterPro" id="IPR001367">
    <property type="entry name" value="Fe_dep_repressor"/>
</dbReference>
<dbReference type="Pfam" id="PF04023">
    <property type="entry name" value="FeoA"/>
    <property type="match status" value="1"/>
</dbReference>
<evidence type="ECO:0000256" key="8">
    <source>
        <dbReference type="ARBA" id="ARBA00023159"/>
    </source>
</evidence>
<dbReference type="Pfam" id="PF02742">
    <property type="entry name" value="Fe_dep_repr_C"/>
    <property type="match status" value="1"/>
</dbReference>
<dbReference type="InterPro" id="IPR022687">
    <property type="entry name" value="HTH_DTXR"/>
</dbReference>